<dbReference type="Gene3D" id="3.30.450.40">
    <property type="match status" value="1"/>
</dbReference>
<dbReference type="RefSeq" id="WP_206588677.1">
    <property type="nucleotide sequence ID" value="NZ_JAFKCU010000008.1"/>
</dbReference>
<dbReference type="EMBL" id="JAFKCU010000008">
    <property type="protein sequence ID" value="MBN7818013.1"/>
    <property type="molecule type" value="Genomic_DNA"/>
</dbReference>
<proteinExistence type="predicted"/>
<evidence type="ECO:0000313" key="1">
    <source>
        <dbReference type="EMBL" id="MBN7818013.1"/>
    </source>
</evidence>
<name>A0ABS3CLQ0_9BACT</name>
<accession>A0ABS3CLQ0</accession>
<gene>
    <name evidence="1" type="ORF">J0A69_21415</name>
</gene>
<keyword evidence="2" id="KW-1185">Reference proteome</keyword>
<reference evidence="1 2" key="1">
    <citation type="submission" date="2021-03" db="EMBL/GenBank/DDBJ databases">
        <title>novel species isolated from a fishpond in China.</title>
        <authorList>
            <person name="Lu H."/>
            <person name="Cai Z."/>
        </authorList>
    </citation>
    <scope>NUCLEOTIDE SEQUENCE [LARGE SCALE GENOMIC DNA]</scope>
    <source>
        <strain evidence="1 2">YJ13C</strain>
    </source>
</reference>
<sequence length="791" mass="91497">MKKEKMLVELKVSSFLDFNPLFEQWEKLSDKDNPGTCLYHDLKSRIKDFPGLNNAPLDRETVLNDQNKLGFGLILGSLFPLSGQEENKIFALAKPFDFNPIYCTPAFKRQFLTDQGEINIPMNLDKDRIFHHKLLTIYSLILDQLYGIKINEIYPLVFKLPNAEGITKHFQIQTNSQFVKVVPKKPLPNISEQVVCSSTVPNHYEVEKWMELLPLEMFEFHGFMMMEATDLTLAQSVAILNEAVLNQDQVTPESFMDIVEDSVKSMLGVPNLKVGIAMLQSVNGKMVMNESRLAYSFLIKQLCSEGCQQSYEAVLDLLSKVEKPILLNDIDIVKETKSLGIKLNEMGVKEMILYPLRHNGDLVGVLEVCSLYEGRFDPIMMLSLDYLAPSLSLALNRQAEILDQKIKGIIRKNFTAIHPVVEWKFDEIALDYALEEEEGKSPELKPIIFKEVYPLYAAVDVKNSSIERNNASHDDFQIQLASGKKVLNYAREIHFMPLLDRLVDKIEEFEKRINLILVSEEELKLTDFFQFELEPTFRHLSEQFPALKETVQEYFDQLDPELGIVNKNRKAFEQSLALINQTVGNYLDKEEVKIQQMFPHYFEKFKTDGIEYNIYIGQSLVNDLKFDPIYLKNLRLWQLQTLIEIVHLVSDKKLQLAHPLEVTQLILAHNTPISISFRLDERKFDVEGAYNIRYEIIKKRIDKALVKGSMERLNQPGKIAIVYSQQKEAREYLDFIQFLQNKNLLTQEVEDLELEEMQGVYGLKAIRVTVKERAQENPEIFSKLIAERKER</sequence>
<dbReference type="SUPFAM" id="SSF55781">
    <property type="entry name" value="GAF domain-like"/>
    <property type="match status" value="1"/>
</dbReference>
<comment type="caution">
    <text evidence="1">The sequence shown here is derived from an EMBL/GenBank/DDBJ whole genome shotgun (WGS) entry which is preliminary data.</text>
</comment>
<dbReference type="Proteomes" id="UP000664480">
    <property type="component" value="Unassembled WGS sequence"/>
</dbReference>
<protein>
    <submittedName>
        <fullName evidence="1">GAF domain-containing protein</fullName>
    </submittedName>
</protein>
<organism evidence="1 2">
    <name type="scientific">Algoriphagus pacificus</name>
    <dbReference type="NCBI Taxonomy" id="2811234"/>
    <lineage>
        <taxon>Bacteria</taxon>
        <taxon>Pseudomonadati</taxon>
        <taxon>Bacteroidota</taxon>
        <taxon>Cytophagia</taxon>
        <taxon>Cytophagales</taxon>
        <taxon>Cyclobacteriaceae</taxon>
        <taxon>Algoriphagus</taxon>
    </lineage>
</organism>
<dbReference type="InterPro" id="IPR029016">
    <property type="entry name" value="GAF-like_dom_sf"/>
</dbReference>
<evidence type="ECO:0000313" key="2">
    <source>
        <dbReference type="Proteomes" id="UP000664480"/>
    </source>
</evidence>